<accession>A0A4U5X6C1</accession>
<evidence type="ECO:0000313" key="2">
    <source>
        <dbReference type="EMBL" id="TKT10759.1"/>
    </source>
</evidence>
<feature type="transmembrane region" description="Helical" evidence="1">
    <location>
        <begin position="9"/>
        <end position="27"/>
    </location>
</feature>
<evidence type="ECO:0000313" key="3">
    <source>
        <dbReference type="Proteomes" id="UP000308632"/>
    </source>
</evidence>
<comment type="caution">
    <text evidence="2">The sequence shown here is derived from an EMBL/GenBank/DDBJ whole genome shotgun (WGS) entry which is preliminary data.</text>
</comment>
<feature type="transmembrane region" description="Helical" evidence="1">
    <location>
        <begin position="81"/>
        <end position="98"/>
    </location>
</feature>
<feature type="transmembrane region" description="Helical" evidence="1">
    <location>
        <begin position="47"/>
        <end position="69"/>
    </location>
</feature>
<sequence>MTTSSVARGVKGTIVAAVAACACYGLWKALRGWAENASGAGQGAMGAGWLESAVAGLVGLLSMPLLLWAGMRVLGERGVHLLVPGGLAAWWFLGGRAVEDAHGTAATALLLGLFAVFGGLLSLVRTTGE</sequence>
<dbReference type="AlphaFoldDB" id="A0A4U5X6C1"/>
<organism evidence="2 3">
    <name type="scientific">Streptomyces galbus</name>
    <dbReference type="NCBI Taxonomy" id="33898"/>
    <lineage>
        <taxon>Bacteria</taxon>
        <taxon>Bacillati</taxon>
        <taxon>Actinomycetota</taxon>
        <taxon>Actinomycetes</taxon>
        <taxon>Kitasatosporales</taxon>
        <taxon>Streptomycetaceae</taxon>
        <taxon>Streptomyces</taxon>
    </lineage>
</organism>
<feature type="transmembrane region" description="Helical" evidence="1">
    <location>
        <begin position="104"/>
        <end position="124"/>
    </location>
</feature>
<dbReference type="EMBL" id="SZPR01000008">
    <property type="protein sequence ID" value="TKT10759.1"/>
    <property type="molecule type" value="Genomic_DNA"/>
</dbReference>
<reference evidence="2 3" key="1">
    <citation type="submission" date="2019-04" db="EMBL/GenBank/DDBJ databases">
        <title>Streptomyces lasaliensis sp.nov., an Actinomycete isolated from soil which produces the polyether antibiotic lasalocid.</title>
        <authorList>
            <person name="Erwin G."/>
            <person name="Haber C."/>
        </authorList>
    </citation>
    <scope>NUCLEOTIDE SEQUENCE [LARGE SCALE GENOMIC DNA]</scope>
    <source>
        <strain evidence="2 3">DSM 40089</strain>
    </source>
</reference>
<keyword evidence="1" id="KW-0812">Transmembrane</keyword>
<evidence type="ECO:0000256" key="1">
    <source>
        <dbReference type="SAM" id="Phobius"/>
    </source>
</evidence>
<gene>
    <name evidence="2" type="ORF">E4U92_07580</name>
</gene>
<dbReference type="RefSeq" id="WP_137299459.1">
    <property type="nucleotide sequence ID" value="NZ_BMVD01000001.1"/>
</dbReference>
<protein>
    <submittedName>
        <fullName evidence="2">Uncharacterized protein</fullName>
    </submittedName>
</protein>
<keyword evidence="1" id="KW-0472">Membrane</keyword>
<name>A0A4U5X6C1_STRGB</name>
<proteinExistence type="predicted"/>
<dbReference type="Proteomes" id="UP000308632">
    <property type="component" value="Unassembled WGS sequence"/>
</dbReference>
<keyword evidence="1" id="KW-1133">Transmembrane helix</keyword>